<reference evidence="1 2" key="1">
    <citation type="journal article" date="2019" name="Int. J. Syst. Evol. Microbiol.">
        <title>The Global Catalogue of Microorganisms (GCM) 10K type strain sequencing project: providing services to taxonomists for standard genome sequencing and annotation.</title>
        <authorList>
            <consortium name="The Broad Institute Genomics Platform"/>
            <consortium name="The Broad Institute Genome Sequencing Center for Infectious Disease"/>
            <person name="Wu L."/>
            <person name="Ma J."/>
        </authorList>
    </citation>
    <scope>NUCLEOTIDE SEQUENCE [LARGE SCALE GENOMIC DNA]</scope>
    <source>
        <strain evidence="1 2">CGMCC 1.12121</strain>
    </source>
</reference>
<dbReference type="RefSeq" id="WP_390276516.1">
    <property type="nucleotide sequence ID" value="NZ_JBHUDK010000002.1"/>
</dbReference>
<accession>A0ABD6CK58</accession>
<keyword evidence="2" id="KW-1185">Reference proteome</keyword>
<proteinExistence type="predicted"/>
<sequence length="67" mass="7874">MYDDSYVINWAIENISWEDDGDFWFVADPEMSVYIGDIRSHRDQGYAYLNGGSAWEWNYVNEVVDIA</sequence>
<evidence type="ECO:0000313" key="2">
    <source>
        <dbReference type="Proteomes" id="UP001597085"/>
    </source>
</evidence>
<dbReference type="EMBL" id="JBHUDK010000002">
    <property type="protein sequence ID" value="MFD1597502.1"/>
    <property type="molecule type" value="Genomic_DNA"/>
</dbReference>
<name>A0ABD6CK58_9EURY</name>
<gene>
    <name evidence="1" type="ORF">ACFSBX_00745</name>
</gene>
<organism evidence="1 2">
    <name type="scientific">Halobellus rarus</name>
    <dbReference type="NCBI Taxonomy" id="1126237"/>
    <lineage>
        <taxon>Archaea</taxon>
        <taxon>Methanobacteriati</taxon>
        <taxon>Methanobacteriota</taxon>
        <taxon>Stenosarchaea group</taxon>
        <taxon>Halobacteria</taxon>
        <taxon>Halobacteriales</taxon>
        <taxon>Haloferacaceae</taxon>
        <taxon>Halobellus</taxon>
    </lineage>
</organism>
<evidence type="ECO:0000313" key="1">
    <source>
        <dbReference type="EMBL" id="MFD1597502.1"/>
    </source>
</evidence>
<dbReference type="Proteomes" id="UP001597085">
    <property type="component" value="Unassembled WGS sequence"/>
</dbReference>
<comment type="caution">
    <text evidence="1">The sequence shown here is derived from an EMBL/GenBank/DDBJ whole genome shotgun (WGS) entry which is preliminary data.</text>
</comment>
<dbReference type="AlphaFoldDB" id="A0ABD6CK58"/>
<protein>
    <submittedName>
        <fullName evidence="1">Uncharacterized protein</fullName>
    </submittedName>
</protein>